<keyword evidence="6" id="KW-1185">Reference proteome</keyword>
<evidence type="ECO:0000256" key="3">
    <source>
        <dbReference type="SAM" id="MobiDB-lite"/>
    </source>
</evidence>
<evidence type="ECO:0000313" key="5">
    <source>
        <dbReference type="EMBL" id="OBT93033.1"/>
    </source>
</evidence>
<comment type="similarity">
    <text evidence="1">Belongs to the isochorismatase family.</text>
</comment>
<gene>
    <name evidence="5" type="ORF">VE01_08625</name>
</gene>
<dbReference type="RefSeq" id="XP_018126766.1">
    <property type="nucleotide sequence ID" value="XM_018278046.2"/>
</dbReference>
<evidence type="ECO:0000256" key="2">
    <source>
        <dbReference type="ARBA" id="ARBA00022801"/>
    </source>
</evidence>
<keyword evidence="2" id="KW-0378">Hydrolase</keyword>
<reference evidence="5 6" key="1">
    <citation type="submission" date="2016-03" db="EMBL/GenBank/DDBJ databases">
        <title>Comparative genomics of Pseudogymnoascus destructans, the fungus causing white-nose syndrome of bats.</title>
        <authorList>
            <person name="Palmer J.M."/>
            <person name="Drees K.P."/>
            <person name="Foster J.T."/>
            <person name="Lindner D.L."/>
        </authorList>
    </citation>
    <scope>NUCLEOTIDE SEQUENCE [LARGE SCALE GENOMIC DNA]</scope>
    <source>
        <strain evidence="5 6">UAMH 10579</strain>
    </source>
</reference>
<organism evidence="5 6">
    <name type="scientific">Pseudogymnoascus verrucosus</name>
    <dbReference type="NCBI Taxonomy" id="342668"/>
    <lineage>
        <taxon>Eukaryota</taxon>
        <taxon>Fungi</taxon>
        <taxon>Dikarya</taxon>
        <taxon>Ascomycota</taxon>
        <taxon>Pezizomycotina</taxon>
        <taxon>Leotiomycetes</taxon>
        <taxon>Thelebolales</taxon>
        <taxon>Thelebolaceae</taxon>
        <taxon>Pseudogymnoascus</taxon>
    </lineage>
</organism>
<dbReference type="EMBL" id="KV460259">
    <property type="protein sequence ID" value="OBT93033.1"/>
    <property type="molecule type" value="Genomic_DNA"/>
</dbReference>
<feature type="domain" description="Isochorismatase-like" evidence="4">
    <location>
        <begin position="314"/>
        <end position="466"/>
    </location>
</feature>
<accession>A0A1B8GB20</accession>
<dbReference type="AlphaFoldDB" id="A0A1B8GB20"/>
<dbReference type="InterPro" id="IPR000868">
    <property type="entry name" value="Isochorismatase-like_dom"/>
</dbReference>
<dbReference type="GeneID" id="28842011"/>
<evidence type="ECO:0000259" key="4">
    <source>
        <dbReference type="Pfam" id="PF00857"/>
    </source>
</evidence>
<feature type="compositionally biased region" description="Pro residues" evidence="3">
    <location>
        <begin position="7"/>
        <end position="19"/>
    </location>
</feature>
<name>A0A1B8GB20_9PEZI</name>
<evidence type="ECO:0000256" key="1">
    <source>
        <dbReference type="ARBA" id="ARBA00006336"/>
    </source>
</evidence>
<feature type="region of interest" description="Disordered" evidence="3">
    <location>
        <begin position="237"/>
        <end position="302"/>
    </location>
</feature>
<reference evidence="6" key="2">
    <citation type="journal article" date="2018" name="Nat. Commun.">
        <title>Extreme sensitivity to ultraviolet light in the fungal pathogen causing white-nose syndrome of bats.</title>
        <authorList>
            <person name="Palmer J.M."/>
            <person name="Drees K.P."/>
            <person name="Foster J.T."/>
            <person name="Lindner D.L."/>
        </authorList>
    </citation>
    <scope>NUCLEOTIDE SEQUENCE [LARGE SCALE GENOMIC DNA]</scope>
    <source>
        <strain evidence="6">UAMH 10579</strain>
    </source>
</reference>
<dbReference type="SUPFAM" id="SSF52499">
    <property type="entry name" value="Isochorismatase-like hydrolases"/>
    <property type="match status" value="1"/>
</dbReference>
<dbReference type="PANTHER" id="PTHR43540">
    <property type="entry name" value="PEROXYUREIDOACRYLATE/UREIDOACRYLATE AMIDOHYDROLASE-RELATED"/>
    <property type="match status" value="1"/>
</dbReference>
<dbReference type="PANTHER" id="PTHR43540:SF1">
    <property type="entry name" value="ISOCHORISMATASE HYDROLASE"/>
    <property type="match status" value="1"/>
</dbReference>
<dbReference type="InterPro" id="IPR050272">
    <property type="entry name" value="Isochorismatase-like_hydrls"/>
</dbReference>
<dbReference type="Pfam" id="PF00857">
    <property type="entry name" value="Isochorismatase"/>
    <property type="match status" value="1"/>
</dbReference>
<evidence type="ECO:0000313" key="6">
    <source>
        <dbReference type="Proteomes" id="UP000091956"/>
    </source>
</evidence>
<feature type="region of interest" description="Disordered" evidence="3">
    <location>
        <begin position="1"/>
        <end position="21"/>
    </location>
</feature>
<dbReference type="GO" id="GO:0016787">
    <property type="term" value="F:hydrolase activity"/>
    <property type="evidence" value="ECO:0007669"/>
    <property type="project" value="UniProtKB-KW"/>
</dbReference>
<proteinExistence type="inferred from homology"/>
<sequence length="506" mass="54520">MTSPAPITSPPPSAPPALAPTPLTTPIIQIPLSLTPSQMSLTRHQLFSITRTPLTLPLSHFLALWPWIDNVYVRKKTRAATGRTPGYELWECRNRRKHPITAPATPTARRGRPGATCLVGLKLVWNRYIEGEERTVTIERYTEETHTHTLDDMDKQKRSSAIRHIAGREASAGMQPHEVANAMKADMEVLTAVGGAYITRADVKNASTSFETGAARGKAGVALSGVEGAERWQEQLFPGPAPWMGMQMEMSTSTSERRGDVDMEESAPVSEPQTHVPPPLAQAPSSTEDPAPIPASASAAAPGSLSTAPLTATTFLLIDSQTAFTHPTHWGPARSNPSYESNISTLLSHFRALRLAHPGAGPEIIHVRHASQDPKSPLHPDAAGFAWMPYTTPIAGEHIVTKTVNSAFIGTELERMLRASGTRRLYVAGLTTDHCVSTSVRMAGNLGVVDGEGEKGEVVLVGDATACWEKVGGGWKAEIVHAVHVESLREFARVGWTGEVVRECVG</sequence>
<dbReference type="OrthoDB" id="245563at2759"/>
<dbReference type="InterPro" id="IPR036380">
    <property type="entry name" value="Isochorismatase-like_sf"/>
</dbReference>
<dbReference type="Gene3D" id="3.40.50.850">
    <property type="entry name" value="Isochorismatase-like"/>
    <property type="match status" value="1"/>
</dbReference>
<protein>
    <recommendedName>
        <fullName evidence="4">Isochorismatase-like domain-containing protein</fullName>
    </recommendedName>
</protein>
<dbReference type="Proteomes" id="UP000091956">
    <property type="component" value="Unassembled WGS sequence"/>
</dbReference>